<feature type="coiled-coil region" evidence="1">
    <location>
        <begin position="4"/>
        <end position="75"/>
    </location>
</feature>
<dbReference type="AlphaFoldDB" id="A0A8J7CFL1"/>
<dbReference type="RefSeq" id="WP_190833003.1">
    <property type="nucleotide sequence ID" value="NZ_CAWPPI010000075.1"/>
</dbReference>
<evidence type="ECO:0000313" key="3">
    <source>
        <dbReference type="EMBL" id="MBD2775080.1"/>
    </source>
</evidence>
<proteinExistence type="predicted"/>
<feature type="domain" description="Inactive STAND" evidence="2">
    <location>
        <begin position="92"/>
        <end position="242"/>
    </location>
</feature>
<evidence type="ECO:0000313" key="4">
    <source>
        <dbReference type="Proteomes" id="UP000629098"/>
    </source>
</evidence>
<dbReference type="Pfam" id="PF19995">
    <property type="entry name" value="iSTAND"/>
    <property type="match status" value="1"/>
</dbReference>
<dbReference type="Proteomes" id="UP000629098">
    <property type="component" value="Unassembled WGS sequence"/>
</dbReference>
<sequence length="340" mass="40227">MPSLKRLESKHEDLEDEYEEVRKKLKWFKKERTTKTDSEAKYELDQRIEEYQARKQEIEEELEELEEQINQSKQVGNSNLECQTLDLLYKSLLKLGYWEQHNLFEEITAKYSHGIFLIQGYSKDYGQRWLLNRLASIIPYILEGKKIIIDLNRTSSRTDILAIWDEFAGRVGLPEKSLPSDIAEKICELCKSQNVLIVFNNVDETIKENLCDLLNDFWQSLTQKMLEDKSYQNSYKLLIFFLDYQSVVSQWNVGFVKNYNSDWQPNYPLELPTINSFSNQDLRDWLNYQSDFLPPAISTNKAETVRVLLDKQGIPVPTLRKICDICGCNWFEQESKWLRL</sequence>
<comment type="caution">
    <text evidence="3">The sequence shown here is derived from an EMBL/GenBank/DDBJ whole genome shotgun (WGS) entry which is preliminary data.</text>
</comment>
<reference evidence="3" key="1">
    <citation type="submission" date="2020-09" db="EMBL/GenBank/DDBJ databases">
        <title>Iningainema tapete sp. nov. (Scytonemataceae, Cyanobacteria) from greenhouses in central Florida (USA) produces two types of nodularin with biosynthetic potential for microcystin-LR and anabaenopeptins.</title>
        <authorList>
            <person name="Berthold D.E."/>
            <person name="Lefler F.W."/>
            <person name="Huang I.-S."/>
            <person name="Abdulla H."/>
            <person name="Zimba P.V."/>
            <person name="Laughinghouse H.D. IV."/>
        </authorList>
    </citation>
    <scope>NUCLEOTIDE SEQUENCE</scope>
    <source>
        <strain evidence="3">BLCCT55</strain>
    </source>
</reference>
<organism evidence="3 4">
    <name type="scientific">Iningainema tapete BLCC-T55</name>
    <dbReference type="NCBI Taxonomy" id="2748662"/>
    <lineage>
        <taxon>Bacteria</taxon>
        <taxon>Bacillati</taxon>
        <taxon>Cyanobacteriota</taxon>
        <taxon>Cyanophyceae</taxon>
        <taxon>Nostocales</taxon>
        <taxon>Scytonemataceae</taxon>
        <taxon>Iningainema tapete</taxon>
    </lineage>
</organism>
<gene>
    <name evidence="3" type="ORF">ICL16_24185</name>
</gene>
<protein>
    <recommendedName>
        <fullName evidence="2">Inactive STAND domain-containing protein</fullName>
    </recommendedName>
</protein>
<accession>A0A8J7CFL1</accession>
<evidence type="ECO:0000256" key="1">
    <source>
        <dbReference type="SAM" id="Coils"/>
    </source>
</evidence>
<keyword evidence="1" id="KW-0175">Coiled coil</keyword>
<name>A0A8J7CFL1_9CYAN</name>
<evidence type="ECO:0000259" key="2">
    <source>
        <dbReference type="Pfam" id="PF19995"/>
    </source>
</evidence>
<dbReference type="InterPro" id="IPR045475">
    <property type="entry name" value="iSTAND"/>
</dbReference>
<keyword evidence="4" id="KW-1185">Reference proteome</keyword>
<dbReference type="EMBL" id="JACXAE010000075">
    <property type="protein sequence ID" value="MBD2775080.1"/>
    <property type="molecule type" value="Genomic_DNA"/>
</dbReference>